<gene>
    <name evidence="2" type="ORF">MFIFM68171_02406</name>
</gene>
<reference evidence="2 3" key="1">
    <citation type="submission" date="2024-09" db="EMBL/GenBank/DDBJ databases">
        <title>Itraconazole resistance in Madurella fahalii resulting from another homologue of gene encoding cytochrome P450 14-alpha sterol demethylase (CYP51).</title>
        <authorList>
            <person name="Yoshioka I."/>
            <person name="Fahal A.H."/>
            <person name="Kaneko S."/>
            <person name="Yaguchi T."/>
        </authorList>
    </citation>
    <scope>NUCLEOTIDE SEQUENCE [LARGE SCALE GENOMIC DNA]</scope>
    <source>
        <strain evidence="2 3">IFM 68171</strain>
    </source>
</reference>
<comment type="caution">
    <text evidence="2">The sequence shown here is derived from an EMBL/GenBank/DDBJ whole genome shotgun (WGS) entry which is preliminary data.</text>
</comment>
<accession>A0ABQ0G368</accession>
<feature type="compositionally biased region" description="Polar residues" evidence="1">
    <location>
        <begin position="483"/>
        <end position="504"/>
    </location>
</feature>
<dbReference type="RefSeq" id="XP_070913929.1">
    <property type="nucleotide sequence ID" value="XM_071057828.1"/>
</dbReference>
<feature type="region of interest" description="Disordered" evidence="1">
    <location>
        <begin position="460"/>
        <end position="541"/>
    </location>
</feature>
<protein>
    <submittedName>
        <fullName evidence="2">Uncharacterized protein</fullName>
    </submittedName>
</protein>
<dbReference type="GeneID" id="98173151"/>
<name>A0ABQ0G368_9PEZI</name>
<evidence type="ECO:0000256" key="1">
    <source>
        <dbReference type="SAM" id="MobiDB-lite"/>
    </source>
</evidence>
<evidence type="ECO:0000313" key="2">
    <source>
        <dbReference type="EMBL" id="GAB1312196.1"/>
    </source>
</evidence>
<keyword evidence="3" id="KW-1185">Reference proteome</keyword>
<dbReference type="Proteomes" id="UP001628179">
    <property type="component" value="Unassembled WGS sequence"/>
</dbReference>
<sequence>MTSIEPTRPQLSVRDVLALSDADLTQYMEQNRRSDGNFVPDIADWDTLPKDQREALAGRLKFGARKAGEAVRSRSVDLDQVNARLLKAATDDASPRVMPVPRRRERSPLRPLAELRAIERCLEREVEKGHYNALVNDGGRPYYPIALLEDVSENPLKYRTMVQPWQDNKRMLVVEEDTEELAALEADPLHLMPLWKVRERQRNRGYPYLRWVEKPKHTGAEEGDSGGQAAPDADHYDVFSVYAEKVKRRLAIHGFTRTFQLDKDPKRQDKLTTWIEYLNYEYSWYDRYAQYIKRLQPQHDEDWKKLVDSGVLRPSETEEYLLTDESSIERGSEWSAARRALESAKAAAYAAVAETEKAKNGRSRLSTTERKRGLARAHPNYLAAEETWKSTKRRGDLITGFIRGIRDYRITKDDVHRQGILLQWILKQVPLVEAELNESKAAEYSEPGIADASATKRIANTASSTRLANDASRKTRGGRITKNAPQRQGGSSQAPGPDTLSRQVQKPRHLIEDAAHPTSMCLGTLATQDSTQTPQETAQHK</sequence>
<evidence type="ECO:0000313" key="3">
    <source>
        <dbReference type="Proteomes" id="UP001628179"/>
    </source>
</evidence>
<organism evidence="2 3">
    <name type="scientific">Madurella fahalii</name>
    <dbReference type="NCBI Taxonomy" id="1157608"/>
    <lineage>
        <taxon>Eukaryota</taxon>
        <taxon>Fungi</taxon>
        <taxon>Dikarya</taxon>
        <taxon>Ascomycota</taxon>
        <taxon>Pezizomycotina</taxon>
        <taxon>Sordariomycetes</taxon>
        <taxon>Sordariomycetidae</taxon>
        <taxon>Sordariales</taxon>
        <taxon>Sordariales incertae sedis</taxon>
        <taxon>Madurella</taxon>
    </lineage>
</organism>
<dbReference type="EMBL" id="BAAFSV010000001">
    <property type="protein sequence ID" value="GAB1312196.1"/>
    <property type="molecule type" value="Genomic_DNA"/>
</dbReference>
<feature type="compositionally biased region" description="Polar residues" evidence="1">
    <location>
        <begin position="525"/>
        <end position="541"/>
    </location>
</feature>
<proteinExistence type="predicted"/>